<comment type="caution">
    <text evidence="1">The sequence shown here is derived from an EMBL/GenBank/DDBJ whole genome shotgun (WGS) entry which is preliminary data.</text>
</comment>
<gene>
    <name evidence="1" type="ORF">H8S77_13350</name>
</gene>
<evidence type="ECO:0000313" key="2">
    <source>
        <dbReference type="Proteomes" id="UP000644010"/>
    </source>
</evidence>
<protein>
    <recommendedName>
        <fullName evidence="3">Lipoprotein</fullName>
    </recommendedName>
</protein>
<organism evidence="1 2">
    <name type="scientific">Parabacteroides segnis</name>
    <dbReference type="NCBI Taxonomy" id="2763058"/>
    <lineage>
        <taxon>Bacteria</taxon>
        <taxon>Pseudomonadati</taxon>
        <taxon>Bacteroidota</taxon>
        <taxon>Bacteroidia</taxon>
        <taxon>Bacteroidales</taxon>
        <taxon>Tannerellaceae</taxon>
        <taxon>Parabacteroides</taxon>
    </lineage>
</organism>
<sequence length="138" mass="16311">MKKENILSLIFLLTILCGFNSCEDKPLGPIEEEPEDILCNGTGWFRQYRDYDGFDCDQKFVFYFDGGGKETVVRYLDDFMGSTEKFTYTFQWSWDEEYPYSIFIDYSDGTYSYFGDMYISPYELSGVLNDYDVTFEPF</sequence>
<evidence type="ECO:0000313" key="1">
    <source>
        <dbReference type="EMBL" id="MBC5643870.1"/>
    </source>
</evidence>
<accession>A0ABR7E275</accession>
<dbReference type="EMBL" id="JACOOI010000013">
    <property type="protein sequence ID" value="MBC5643870.1"/>
    <property type="molecule type" value="Genomic_DNA"/>
</dbReference>
<name>A0ABR7E275_9BACT</name>
<evidence type="ECO:0008006" key="3">
    <source>
        <dbReference type="Google" id="ProtNLM"/>
    </source>
</evidence>
<dbReference type="RefSeq" id="WP_186959841.1">
    <property type="nucleotide sequence ID" value="NZ_JACOOI010000013.1"/>
</dbReference>
<keyword evidence="2" id="KW-1185">Reference proteome</keyword>
<proteinExistence type="predicted"/>
<reference evidence="1 2" key="1">
    <citation type="submission" date="2020-08" db="EMBL/GenBank/DDBJ databases">
        <title>Genome public.</title>
        <authorList>
            <person name="Liu C."/>
            <person name="Sun Q."/>
        </authorList>
    </citation>
    <scope>NUCLEOTIDE SEQUENCE [LARGE SCALE GENOMIC DNA]</scope>
    <source>
        <strain evidence="1 2">BX2</strain>
    </source>
</reference>
<dbReference type="Proteomes" id="UP000644010">
    <property type="component" value="Unassembled WGS sequence"/>
</dbReference>